<evidence type="ECO:0000313" key="2">
    <source>
        <dbReference type="Proteomes" id="UP000033640"/>
    </source>
</evidence>
<accession>A0A0F0LEF7</accession>
<sequence length="94" mass="10573">MAHRLDEMHEDGGSYTLFADDVGLVVATGRELNSMPVRLPARVHKNEAIHFETNPPVMMRPTETTGLLEVSIWYTLTGRAEPFVRRVDYATESA</sequence>
<evidence type="ECO:0000313" key="1">
    <source>
        <dbReference type="EMBL" id="KJL31069.1"/>
    </source>
</evidence>
<dbReference type="EMBL" id="JYIW01000017">
    <property type="protein sequence ID" value="KJL31069.1"/>
    <property type="molecule type" value="Genomic_DNA"/>
</dbReference>
<protein>
    <submittedName>
        <fullName evidence="1">Uncharacterized protein</fullName>
    </submittedName>
</protein>
<dbReference type="Proteomes" id="UP000033640">
    <property type="component" value="Unassembled WGS sequence"/>
</dbReference>
<gene>
    <name evidence="1" type="ORF">RS83_00520</name>
</gene>
<proteinExistence type="predicted"/>
<name>A0A0F0LEF7_9MICO</name>
<dbReference type="AlphaFoldDB" id="A0A0F0LEF7"/>
<dbReference type="PATRIC" id="fig|82380.11.peg.536"/>
<reference evidence="1 2" key="1">
    <citation type="submission" date="2015-02" db="EMBL/GenBank/DDBJ databases">
        <title>Draft genome sequences of ten Microbacterium spp. with emphasis on heavy metal contaminated environments.</title>
        <authorList>
            <person name="Corretto E."/>
        </authorList>
    </citation>
    <scope>NUCLEOTIDE SEQUENCE [LARGE SCALE GENOMIC DNA]</scope>
    <source>
        <strain evidence="1 2">BEL4b</strain>
    </source>
</reference>
<organism evidence="1 2">
    <name type="scientific">Microbacterium oxydans</name>
    <dbReference type="NCBI Taxonomy" id="82380"/>
    <lineage>
        <taxon>Bacteria</taxon>
        <taxon>Bacillati</taxon>
        <taxon>Actinomycetota</taxon>
        <taxon>Actinomycetes</taxon>
        <taxon>Micrococcales</taxon>
        <taxon>Microbacteriaceae</taxon>
        <taxon>Microbacterium</taxon>
    </lineage>
</organism>
<comment type="caution">
    <text evidence="1">The sequence shown here is derived from an EMBL/GenBank/DDBJ whole genome shotgun (WGS) entry which is preliminary data.</text>
</comment>